<feature type="DNA-binding region" description="OmpR/PhoB-type" evidence="2">
    <location>
        <begin position="1"/>
        <end position="23"/>
    </location>
</feature>
<proteinExistence type="predicted"/>
<accession>A0A540WIG1</accession>
<evidence type="ECO:0000256" key="2">
    <source>
        <dbReference type="PROSITE-ProRule" id="PRU01091"/>
    </source>
</evidence>
<name>A0A540WIG1_9BACT</name>
<evidence type="ECO:0000259" key="3">
    <source>
        <dbReference type="PROSITE" id="PS51755"/>
    </source>
</evidence>
<gene>
    <name evidence="4" type="ORF">FJV41_50990</name>
</gene>
<dbReference type="EMBL" id="VIFM01000871">
    <property type="protein sequence ID" value="TQF08244.1"/>
    <property type="molecule type" value="Genomic_DNA"/>
</dbReference>
<protein>
    <submittedName>
        <fullName evidence="4">DNA-binding response regulator</fullName>
    </submittedName>
</protein>
<evidence type="ECO:0000256" key="1">
    <source>
        <dbReference type="ARBA" id="ARBA00023125"/>
    </source>
</evidence>
<reference evidence="4 5" key="1">
    <citation type="submission" date="2019-06" db="EMBL/GenBank/DDBJ databases">
        <authorList>
            <person name="Livingstone P."/>
            <person name="Whitworth D."/>
        </authorList>
    </citation>
    <scope>NUCLEOTIDE SEQUENCE [LARGE SCALE GENOMIC DNA]</scope>
    <source>
        <strain evidence="4 5">AM401</strain>
    </source>
</reference>
<dbReference type="Proteomes" id="UP000315369">
    <property type="component" value="Unassembled WGS sequence"/>
</dbReference>
<sequence length="26" mass="3110">KMDLPFDKTLLHTVRGMGYVMEDRQQ</sequence>
<dbReference type="GO" id="GO:0006355">
    <property type="term" value="P:regulation of DNA-templated transcription"/>
    <property type="evidence" value="ECO:0007669"/>
    <property type="project" value="InterPro"/>
</dbReference>
<evidence type="ECO:0000313" key="4">
    <source>
        <dbReference type="EMBL" id="TQF08244.1"/>
    </source>
</evidence>
<feature type="non-terminal residue" evidence="4">
    <location>
        <position position="1"/>
    </location>
</feature>
<comment type="caution">
    <text evidence="4">The sequence shown here is derived from an EMBL/GenBank/DDBJ whole genome shotgun (WGS) entry which is preliminary data.</text>
</comment>
<organism evidence="4 5">
    <name type="scientific">Myxococcus llanfairpwllgwyngyllgogerychwyrndrobwllllantysiliogogogochensis</name>
    <dbReference type="NCBI Taxonomy" id="2590453"/>
    <lineage>
        <taxon>Bacteria</taxon>
        <taxon>Pseudomonadati</taxon>
        <taxon>Myxococcota</taxon>
        <taxon>Myxococcia</taxon>
        <taxon>Myxococcales</taxon>
        <taxon>Cystobacterineae</taxon>
        <taxon>Myxococcaceae</taxon>
        <taxon>Myxococcus</taxon>
    </lineage>
</organism>
<dbReference type="AlphaFoldDB" id="A0A540WIG1"/>
<keyword evidence="1 2" id="KW-0238">DNA-binding</keyword>
<dbReference type="InterPro" id="IPR001867">
    <property type="entry name" value="OmpR/PhoB-type_DNA-bd"/>
</dbReference>
<dbReference type="GO" id="GO:0000160">
    <property type="term" value="P:phosphorelay signal transduction system"/>
    <property type="evidence" value="ECO:0007669"/>
    <property type="project" value="InterPro"/>
</dbReference>
<feature type="domain" description="OmpR/PhoB-type" evidence="3">
    <location>
        <begin position="1"/>
        <end position="23"/>
    </location>
</feature>
<keyword evidence="5" id="KW-1185">Reference proteome</keyword>
<evidence type="ECO:0000313" key="5">
    <source>
        <dbReference type="Proteomes" id="UP000315369"/>
    </source>
</evidence>
<dbReference type="PROSITE" id="PS51755">
    <property type="entry name" value="OMPR_PHOB"/>
    <property type="match status" value="1"/>
</dbReference>
<dbReference type="GO" id="GO:0003677">
    <property type="term" value="F:DNA binding"/>
    <property type="evidence" value="ECO:0007669"/>
    <property type="project" value="UniProtKB-UniRule"/>
</dbReference>